<sequence>MREPGKQEAWLDRATLDDARTEAARLMLEAEMYLDARRFEDAVAVLNRLQQIAGRHIAALRLELRAQQGCGNWNEVLRIARQLEKRDALAAEVAREIKLKAHRENIAQRRGDAAQLRAYFARVPDNETGPRLAQAVAGALNALGHLRTPGESSRTSLNANGTVPCWRFTVMPMAMRRHVLAGPKPGCRNIRAKPLCSWFWGGCACNSSCGARPKATLTPHFPLRPCVRRIWRWRHWRMNSTAPTMPIVTIVLQRSFPRSRAAR</sequence>
<reference evidence="1" key="1">
    <citation type="submission" date="2020-10" db="EMBL/GenBank/DDBJ databases">
        <title>Connecting structure to function with the recovery of over 1000 high-quality activated sludge metagenome-assembled genomes encoding full-length rRNA genes using long-read sequencing.</title>
        <authorList>
            <person name="Singleton C.M."/>
            <person name="Petriglieri F."/>
            <person name="Kristensen J.M."/>
            <person name="Kirkegaard R.H."/>
            <person name="Michaelsen T.Y."/>
            <person name="Andersen M.H."/>
            <person name="Karst S.M."/>
            <person name="Dueholm M.S."/>
            <person name="Nielsen P.H."/>
            <person name="Albertsen M."/>
        </authorList>
    </citation>
    <scope>NUCLEOTIDE SEQUENCE</scope>
    <source>
        <strain evidence="1">Hirt_18-Q3-R61-65_BATAC.395</strain>
    </source>
</reference>
<comment type="caution">
    <text evidence="1">The sequence shown here is derived from an EMBL/GenBank/DDBJ whole genome shotgun (WGS) entry which is preliminary data.</text>
</comment>
<dbReference type="AlphaFoldDB" id="A0A9D7K245"/>
<accession>A0A9D7K245</accession>
<name>A0A9D7K245_9PROT</name>
<protein>
    <submittedName>
        <fullName evidence="1">Uncharacterized protein</fullName>
    </submittedName>
</protein>
<gene>
    <name evidence="1" type="ORF">IPL58_07515</name>
</gene>
<dbReference type="Proteomes" id="UP000886689">
    <property type="component" value="Unassembled WGS sequence"/>
</dbReference>
<evidence type="ECO:0000313" key="2">
    <source>
        <dbReference type="Proteomes" id="UP000886689"/>
    </source>
</evidence>
<dbReference type="EMBL" id="JADJUC010000005">
    <property type="protein sequence ID" value="MBK8523974.1"/>
    <property type="molecule type" value="Genomic_DNA"/>
</dbReference>
<organism evidence="1 2">
    <name type="scientific">Candidatus Proximibacter danicus</name>
    <dbReference type="NCBI Taxonomy" id="2954365"/>
    <lineage>
        <taxon>Bacteria</taxon>
        <taxon>Pseudomonadati</taxon>
        <taxon>Pseudomonadota</taxon>
        <taxon>Betaproteobacteria</taxon>
        <taxon>Candidatus Proximibacter</taxon>
    </lineage>
</organism>
<evidence type="ECO:0000313" key="1">
    <source>
        <dbReference type="EMBL" id="MBK8523974.1"/>
    </source>
</evidence>
<proteinExistence type="predicted"/>